<evidence type="ECO:0000256" key="1">
    <source>
        <dbReference type="SAM" id="MobiDB-lite"/>
    </source>
</evidence>
<evidence type="ECO:0000313" key="4">
    <source>
        <dbReference type="Proteomes" id="UP000070544"/>
    </source>
</evidence>
<reference evidence="3 4" key="1">
    <citation type="journal article" date="2015" name="Genome Biol. Evol.">
        <title>Phylogenomic analyses indicate that early fungi evolved digesting cell walls of algal ancestors of land plants.</title>
        <authorList>
            <person name="Chang Y."/>
            <person name="Wang S."/>
            <person name="Sekimoto S."/>
            <person name="Aerts A.L."/>
            <person name="Choi C."/>
            <person name="Clum A."/>
            <person name="LaButti K.M."/>
            <person name="Lindquist E.A."/>
            <person name="Yee Ngan C."/>
            <person name="Ohm R.A."/>
            <person name="Salamov A.A."/>
            <person name="Grigoriev I.V."/>
            <person name="Spatafora J.W."/>
            <person name="Berbee M.L."/>
        </authorList>
    </citation>
    <scope>NUCLEOTIDE SEQUENCE [LARGE SCALE GENOMIC DNA]</scope>
    <source>
        <strain evidence="3 4">JEL478</strain>
    </source>
</reference>
<gene>
    <name evidence="3" type="ORF">M427DRAFT_45149</name>
</gene>
<feature type="region of interest" description="Disordered" evidence="1">
    <location>
        <begin position="305"/>
        <end position="326"/>
    </location>
</feature>
<evidence type="ECO:0000313" key="3">
    <source>
        <dbReference type="EMBL" id="KXS14330.1"/>
    </source>
</evidence>
<keyword evidence="2" id="KW-1133">Transmembrane helix</keyword>
<feature type="transmembrane region" description="Helical" evidence="2">
    <location>
        <begin position="64"/>
        <end position="82"/>
    </location>
</feature>
<dbReference type="EMBL" id="KQ965770">
    <property type="protein sequence ID" value="KXS14330.1"/>
    <property type="molecule type" value="Genomic_DNA"/>
</dbReference>
<feature type="transmembrane region" description="Helical" evidence="2">
    <location>
        <begin position="268"/>
        <end position="290"/>
    </location>
</feature>
<keyword evidence="4" id="KW-1185">Reference proteome</keyword>
<feature type="transmembrane region" description="Helical" evidence="2">
    <location>
        <begin position="494"/>
        <end position="512"/>
    </location>
</feature>
<feature type="transmembrane region" description="Helical" evidence="2">
    <location>
        <begin position="555"/>
        <end position="580"/>
    </location>
</feature>
<evidence type="ECO:0000256" key="2">
    <source>
        <dbReference type="SAM" id="Phobius"/>
    </source>
</evidence>
<proteinExistence type="predicted"/>
<dbReference type="AlphaFoldDB" id="A0A139AC29"/>
<accession>A0A139AC29</accession>
<feature type="transmembrane region" description="Helical" evidence="2">
    <location>
        <begin position="32"/>
        <end position="52"/>
    </location>
</feature>
<feature type="transmembrane region" description="Helical" evidence="2">
    <location>
        <begin position="455"/>
        <end position="474"/>
    </location>
</feature>
<feature type="transmembrane region" description="Helical" evidence="2">
    <location>
        <begin position="238"/>
        <end position="262"/>
    </location>
</feature>
<keyword evidence="2" id="KW-0812">Transmembrane</keyword>
<feature type="transmembrane region" description="Helical" evidence="2">
    <location>
        <begin position="190"/>
        <end position="217"/>
    </location>
</feature>
<name>A0A139AC29_GONPJ</name>
<feature type="transmembrane region" description="Helical" evidence="2">
    <location>
        <begin position="138"/>
        <end position="156"/>
    </location>
</feature>
<protein>
    <submittedName>
        <fullName evidence="3">Uncharacterized protein</fullName>
    </submittedName>
</protein>
<sequence>MAASFVIQIAWYGNRIFFSWLHKVGTPQTIQLFIVGAVVSSCYEFGMATFGPNLVDFGTKFDEFSLSVSAALTAYASVLVLCSRSIQPDTKQLSQQIHAFVACAIDATIVRQGTLIHTLRSQDAPFGTWISGLIKEQLFCFVWTLFMVGSASLFIVRRTPAAEVNGFSRREVPLVPSVVRGGPWNYFREYFLLSVAMPLSVDILSCVYMTIMQAWWYPGSLKIKPPDPSKPFQIPARHTVMIMFSMIFHLFFDVSVLHTLIAHETWRALWVFLFAQTLAELPKVALFYHVMRYFVRRAHKNESRAASKGNSKVVEKTGGPNQRRNSFAGVNSLGVGISGVLPDHQTDSTQIDSDYSNGPGQTCLQTQEILSMRASRSLSFDGSWVENGLDNPKPSGNALHRAKALLWTAIIRFFKLPGQHKISKQDVLRLRGEFSVLFLMPRLVKESRLLRSQNHMAVILSSILAIFCSVYYTPLYTSMEARKGSLVGTDLAELVMKGVVGAVVQICSRYIISAWMLRPKFRHGLIDGHDIIPGSTTSSFSTSNWAFYWRHPSSYFWVVGIAMMSLGFMTCGHILAVSVLPDIVASGH</sequence>
<keyword evidence="2" id="KW-0472">Membrane</keyword>
<organism evidence="3 4">
    <name type="scientific">Gonapodya prolifera (strain JEL478)</name>
    <name type="common">Monoblepharis prolifera</name>
    <dbReference type="NCBI Taxonomy" id="1344416"/>
    <lineage>
        <taxon>Eukaryota</taxon>
        <taxon>Fungi</taxon>
        <taxon>Fungi incertae sedis</taxon>
        <taxon>Chytridiomycota</taxon>
        <taxon>Chytridiomycota incertae sedis</taxon>
        <taxon>Monoblepharidomycetes</taxon>
        <taxon>Monoblepharidales</taxon>
        <taxon>Gonapodyaceae</taxon>
        <taxon>Gonapodya</taxon>
    </lineage>
</organism>
<dbReference type="Proteomes" id="UP000070544">
    <property type="component" value="Unassembled WGS sequence"/>
</dbReference>